<evidence type="ECO:0000256" key="7">
    <source>
        <dbReference type="ARBA" id="ARBA00022918"/>
    </source>
</evidence>
<keyword evidence="8" id="KW-0239">DNA-directed DNA polymerase</keyword>
<keyword evidence="5" id="KW-0460">Magnesium</keyword>
<keyword evidence="6" id="KW-0229">DNA integration</keyword>
<reference evidence="11 13" key="1">
    <citation type="journal article" date="2008" name="Science">
        <title>The Physcomitrella genome reveals evolutionary insights into the conquest of land by plants.</title>
        <authorList>
            <person name="Rensing S."/>
            <person name="Lang D."/>
            <person name="Zimmer A."/>
            <person name="Terry A."/>
            <person name="Salamov A."/>
            <person name="Shapiro H."/>
            <person name="Nishiyama T."/>
            <person name="Perroud P.-F."/>
            <person name="Lindquist E."/>
            <person name="Kamisugi Y."/>
            <person name="Tanahashi T."/>
            <person name="Sakakibara K."/>
            <person name="Fujita T."/>
            <person name="Oishi K."/>
            <person name="Shin-I T."/>
            <person name="Kuroki Y."/>
            <person name="Toyoda A."/>
            <person name="Suzuki Y."/>
            <person name="Hashimoto A."/>
            <person name="Yamaguchi K."/>
            <person name="Sugano A."/>
            <person name="Kohara Y."/>
            <person name="Fujiyama A."/>
            <person name="Anterola A."/>
            <person name="Aoki S."/>
            <person name="Ashton N."/>
            <person name="Barbazuk W.B."/>
            <person name="Barker E."/>
            <person name="Bennetzen J."/>
            <person name="Bezanilla M."/>
            <person name="Blankenship R."/>
            <person name="Cho S.H."/>
            <person name="Dutcher S."/>
            <person name="Estelle M."/>
            <person name="Fawcett J.A."/>
            <person name="Gundlach H."/>
            <person name="Hanada K."/>
            <person name="Heyl A."/>
            <person name="Hicks K.A."/>
            <person name="Hugh J."/>
            <person name="Lohr M."/>
            <person name="Mayer K."/>
            <person name="Melkozernov A."/>
            <person name="Murata T."/>
            <person name="Nelson D."/>
            <person name="Pils B."/>
            <person name="Prigge M."/>
            <person name="Reiss B."/>
            <person name="Renner T."/>
            <person name="Rombauts S."/>
            <person name="Rushton P."/>
            <person name="Sanderfoot A."/>
            <person name="Schween G."/>
            <person name="Shiu S.-H."/>
            <person name="Stueber K."/>
            <person name="Theodoulou F.L."/>
            <person name="Tu H."/>
            <person name="Van de Peer Y."/>
            <person name="Verrier P.J."/>
            <person name="Waters E."/>
            <person name="Wood A."/>
            <person name="Yang L."/>
            <person name="Cove D."/>
            <person name="Cuming A."/>
            <person name="Hasebe M."/>
            <person name="Lucas S."/>
            <person name="Mishler D.B."/>
            <person name="Reski R."/>
            <person name="Grigoriev I."/>
            <person name="Quatrano R.S."/>
            <person name="Boore J.L."/>
        </authorList>
    </citation>
    <scope>NUCLEOTIDE SEQUENCE [LARGE SCALE GENOMIC DNA]</scope>
    <source>
        <strain evidence="12 13">cv. Gransden 2004</strain>
    </source>
</reference>
<dbReference type="Proteomes" id="UP000006727">
    <property type="component" value="Chromosome 12"/>
</dbReference>
<evidence type="ECO:0000256" key="9">
    <source>
        <dbReference type="ARBA" id="ARBA00023172"/>
    </source>
</evidence>
<keyword evidence="13" id="KW-1185">Reference proteome</keyword>
<keyword evidence="4" id="KW-0378">Hydrolase</keyword>
<dbReference type="GO" id="GO:0004519">
    <property type="term" value="F:endonuclease activity"/>
    <property type="evidence" value="ECO:0007669"/>
    <property type="project" value="UniProtKB-KW"/>
</dbReference>
<sequence length="406" mass="47358">MWDSVERKLTPASFPITVGASTYTVEQFKIHKLKAQALLVMAVKDEFLKTVYEEIIQSLIVQDKLPTFALISSKLLNKSHRLALRRNRLGEEQAFITQLQRYQPRHQIFDREKQHTQGRRDHSTHSRIHQPSGFQHITRNQGFQRRTRISYRKKLSLVRIRVTRSPSPNLPKHIHDASWVFFIHEKSETLRVFHLLKQLTENETGLKLSGLRIDHGVEFKSSAFQNYFQNGIAERRNRMIFQRRKAVNIANLLINRSPTIANRGVTLYESFDCLAYVHVPKTDRSKLESRTKKYIVCEESKIGYEHATKTAETNTSEHATQLHMKINDQTAFSNQQAKNIHHQTAAPSHEDELPLTEISHYEDNFDSGTIDAPKTDNSRFYNLYQRPSSKTRITGKDEIEEQRYPI</sequence>
<keyword evidence="1" id="KW-0540">Nuclease</keyword>
<keyword evidence="8" id="KW-0808">Transferase</keyword>
<dbReference type="GO" id="GO:0003964">
    <property type="term" value="F:RNA-directed DNA polymerase activity"/>
    <property type="evidence" value="ECO:0007669"/>
    <property type="project" value="UniProtKB-KW"/>
</dbReference>
<evidence type="ECO:0000256" key="4">
    <source>
        <dbReference type="ARBA" id="ARBA00022801"/>
    </source>
</evidence>
<gene>
    <name evidence="11" type="ORF">PHYPA_016684</name>
</gene>
<evidence type="ECO:0000313" key="12">
    <source>
        <dbReference type="EnsemblPlants" id="Pp3c12_23880V3.1"/>
    </source>
</evidence>
<evidence type="ECO:0000313" key="11">
    <source>
        <dbReference type="EMBL" id="PNR44300.1"/>
    </source>
</evidence>
<organism evidence="11">
    <name type="scientific">Physcomitrium patens</name>
    <name type="common">Spreading-leaved earth moss</name>
    <name type="synonym">Physcomitrella patens</name>
    <dbReference type="NCBI Taxonomy" id="3218"/>
    <lineage>
        <taxon>Eukaryota</taxon>
        <taxon>Viridiplantae</taxon>
        <taxon>Streptophyta</taxon>
        <taxon>Embryophyta</taxon>
        <taxon>Bryophyta</taxon>
        <taxon>Bryophytina</taxon>
        <taxon>Bryopsida</taxon>
        <taxon>Funariidae</taxon>
        <taxon>Funariales</taxon>
        <taxon>Funariaceae</taxon>
        <taxon>Physcomitrium</taxon>
    </lineage>
</organism>
<keyword evidence="8" id="KW-0548">Nucleotidyltransferase</keyword>
<reference evidence="11 13" key="2">
    <citation type="journal article" date="2018" name="Plant J.">
        <title>The Physcomitrella patens chromosome-scale assembly reveals moss genome structure and evolution.</title>
        <authorList>
            <person name="Lang D."/>
            <person name="Ullrich K.K."/>
            <person name="Murat F."/>
            <person name="Fuchs J."/>
            <person name="Jenkins J."/>
            <person name="Haas F.B."/>
            <person name="Piednoel M."/>
            <person name="Gundlach H."/>
            <person name="Van Bel M."/>
            <person name="Meyberg R."/>
            <person name="Vives C."/>
            <person name="Morata J."/>
            <person name="Symeonidi A."/>
            <person name="Hiss M."/>
            <person name="Muchero W."/>
            <person name="Kamisugi Y."/>
            <person name="Saleh O."/>
            <person name="Blanc G."/>
            <person name="Decker E.L."/>
            <person name="van Gessel N."/>
            <person name="Grimwood J."/>
            <person name="Hayes R.D."/>
            <person name="Graham S.W."/>
            <person name="Gunter L.E."/>
            <person name="McDaniel S.F."/>
            <person name="Hoernstein S.N.W."/>
            <person name="Larsson A."/>
            <person name="Li F.W."/>
            <person name="Perroud P.F."/>
            <person name="Phillips J."/>
            <person name="Ranjan P."/>
            <person name="Rokshar D.S."/>
            <person name="Rothfels C.J."/>
            <person name="Schneider L."/>
            <person name="Shu S."/>
            <person name="Stevenson D.W."/>
            <person name="Thummler F."/>
            <person name="Tillich M."/>
            <person name="Villarreal Aguilar J.C."/>
            <person name="Widiez T."/>
            <person name="Wong G.K."/>
            <person name="Wymore A."/>
            <person name="Zhang Y."/>
            <person name="Zimmer A.D."/>
            <person name="Quatrano R.S."/>
            <person name="Mayer K.F.X."/>
            <person name="Goodstein D."/>
            <person name="Casacuberta J.M."/>
            <person name="Vandepoele K."/>
            <person name="Reski R."/>
            <person name="Cuming A.C."/>
            <person name="Tuskan G.A."/>
            <person name="Maumus F."/>
            <person name="Salse J."/>
            <person name="Schmutz J."/>
            <person name="Rensing S.A."/>
        </authorList>
    </citation>
    <scope>NUCLEOTIDE SEQUENCE [LARGE SCALE GENOMIC DNA]</scope>
    <source>
        <strain evidence="12 13">cv. Gransden 2004</strain>
    </source>
</reference>
<dbReference type="InterPro" id="IPR012337">
    <property type="entry name" value="RNaseH-like_sf"/>
</dbReference>
<evidence type="ECO:0000256" key="6">
    <source>
        <dbReference type="ARBA" id="ARBA00022908"/>
    </source>
</evidence>
<dbReference type="SUPFAM" id="SSF53098">
    <property type="entry name" value="Ribonuclease H-like"/>
    <property type="match status" value="1"/>
</dbReference>
<dbReference type="Gramene" id="Pp3c12_23880V3.1">
    <property type="protein sequence ID" value="Pp3c12_23880V3.1"/>
    <property type="gene ID" value="Pp3c12_23880"/>
</dbReference>
<protein>
    <recommendedName>
        <fullName evidence="14">Integrase catalytic domain-containing protein</fullName>
    </recommendedName>
</protein>
<dbReference type="EnsemblPlants" id="Pp3c12_23880V3.1">
    <property type="protein sequence ID" value="Pp3c12_23880V3.1"/>
    <property type="gene ID" value="Pp3c12_23880"/>
</dbReference>
<dbReference type="PANTHER" id="PTHR42648:SF11">
    <property type="entry name" value="TRANSPOSON TY4-P GAG-POL POLYPROTEIN"/>
    <property type="match status" value="1"/>
</dbReference>
<evidence type="ECO:0000256" key="3">
    <source>
        <dbReference type="ARBA" id="ARBA00022759"/>
    </source>
</evidence>
<reference evidence="12" key="3">
    <citation type="submission" date="2020-12" db="UniProtKB">
        <authorList>
            <consortium name="EnsemblPlants"/>
        </authorList>
    </citation>
    <scope>IDENTIFICATION</scope>
</reference>
<dbReference type="InParanoid" id="A0A2K1JRZ5"/>
<feature type="region of interest" description="Disordered" evidence="10">
    <location>
        <begin position="113"/>
        <end position="135"/>
    </location>
</feature>
<dbReference type="InterPro" id="IPR039537">
    <property type="entry name" value="Retrotran_Ty1/copia-like"/>
</dbReference>
<evidence type="ECO:0000256" key="10">
    <source>
        <dbReference type="SAM" id="MobiDB-lite"/>
    </source>
</evidence>
<evidence type="ECO:0000256" key="1">
    <source>
        <dbReference type="ARBA" id="ARBA00022722"/>
    </source>
</evidence>
<accession>A0A2K1JRZ5</accession>
<dbReference type="GO" id="GO:0016787">
    <property type="term" value="F:hydrolase activity"/>
    <property type="evidence" value="ECO:0007669"/>
    <property type="project" value="UniProtKB-KW"/>
</dbReference>
<proteinExistence type="predicted"/>
<keyword evidence="3" id="KW-0255">Endonuclease</keyword>
<dbReference type="PANTHER" id="PTHR42648">
    <property type="entry name" value="TRANSPOSASE, PUTATIVE-RELATED"/>
    <property type="match status" value="1"/>
</dbReference>
<evidence type="ECO:0000256" key="2">
    <source>
        <dbReference type="ARBA" id="ARBA00022723"/>
    </source>
</evidence>
<dbReference type="GO" id="GO:0006310">
    <property type="term" value="P:DNA recombination"/>
    <property type="evidence" value="ECO:0007669"/>
    <property type="project" value="UniProtKB-KW"/>
</dbReference>
<dbReference type="GO" id="GO:0015074">
    <property type="term" value="P:DNA integration"/>
    <property type="evidence" value="ECO:0007669"/>
    <property type="project" value="UniProtKB-KW"/>
</dbReference>
<dbReference type="EMBL" id="ABEU02000012">
    <property type="protein sequence ID" value="PNR44300.1"/>
    <property type="molecule type" value="Genomic_DNA"/>
</dbReference>
<keyword evidence="7" id="KW-0695">RNA-directed DNA polymerase</keyword>
<keyword evidence="2" id="KW-0479">Metal-binding</keyword>
<evidence type="ECO:0000313" key="13">
    <source>
        <dbReference type="Proteomes" id="UP000006727"/>
    </source>
</evidence>
<evidence type="ECO:0000256" key="8">
    <source>
        <dbReference type="ARBA" id="ARBA00022932"/>
    </source>
</evidence>
<dbReference type="GO" id="GO:0003887">
    <property type="term" value="F:DNA-directed DNA polymerase activity"/>
    <property type="evidence" value="ECO:0007669"/>
    <property type="project" value="UniProtKB-KW"/>
</dbReference>
<dbReference type="GO" id="GO:0046872">
    <property type="term" value="F:metal ion binding"/>
    <property type="evidence" value="ECO:0007669"/>
    <property type="project" value="UniProtKB-KW"/>
</dbReference>
<name>A0A2K1JRZ5_PHYPA</name>
<evidence type="ECO:0000256" key="5">
    <source>
        <dbReference type="ARBA" id="ARBA00022842"/>
    </source>
</evidence>
<evidence type="ECO:0008006" key="14">
    <source>
        <dbReference type="Google" id="ProtNLM"/>
    </source>
</evidence>
<keyword evidence="9" id="KW-0233">DNA recombination</keyword>
<dbReference type="AlphaFoldDB" id="A0A2K1JRZ5"/>
<feature type="compositionally biased region" description="Basic and acidic residues" evidence="10">
    <location>
        <begin position="113"/>
        <end position="124"/>
    </location>
</feature>